<dbReference type="InterPro" id="IPR009056">
    <property type="entry name" value="Cyt_c-like_dom"/>
</dbReference>
<gene>
    <name evidence="8" type="ORF">PQO03_16440</name>
</gene>
<sequence>MIIKTKSRLLSLSLILFSSFSLYSQSTGLAKTLDPATKPIKALLIAGGCCHDYEAQTKILSDGIQKRANIRVDVYISPSKSPNPPLPLYDDPNWAKGYDLIIHDECAAGNRDNSVVDNILNVHKTIPAVHLHCAMHSFRGSKNTEWCKHIGLKSTRHGPHLPVAIEVTNKNHPITKNFKNWVTGKEELYNNTEVYTAEPLLKGTQKYNKKGEDIVDTATVAWVNTQYGARSFSTSLGHYNEVVASDEYLELVSRGALWACNKLDDENYLLPYTGSNLITIINEDAKQKIAPQPKPAPADATFVTLSASSTQSSNKNYMANAIDNDPKTRWCANAGTAPAWLQVQFDKAISLSAAQIEWEMRDEWTRYKIETSLDGKKWNIAFDASNNTQGGVRKDLFNAQNIKYLRVVYLKQKRGMWPSFWELSLFDSQGKKLKLHESGQKATKPLSLDLFKKEGNYKAHPHRLSATEEAELLKDVSVPAGFEKSLFAPWQMANYPTYVAAAPNGDLYVSSDGNASGNRSPRRGRVLRLRDTDADGRADEVTEFVRDIDSPRGIVWDHDRLYVLHPPHITVFHDQDGDGVADSSKRLISNIAFGFKDRSADHTTNGLDMGVDGWIYIAVGDFGFMNATGTDGRELQLRGGGVVRFRPDGTGMELFSAGTRNIYGLAITPSMEMFSRDNTNDGGGWDVRFHQHTGLEDHGYPRLYINFQDEIVAPLADYGGGSGVGAFYLGEPGIPAAWNKFPYTCDWGRQGSYRHTLSPNGAGFKEISKPELLIKMTRPTDGDVDGLSNIYQASWKGAASFFWKGPELGYIAKVRPTNYQAKALPDFAKLSDDQLIAIISSSKSHIRRINAQRMLLRKPFNEQRNTQLLKLAQNASLPLENRIVALYATSQYGLDSRYSEKVLALLLAAFKDNDALMPILVRACGDMAIDLRTQGKEGPTPNAFLTKQLSSTNPRTVLEAIVAAVRQGKTGLAPVIAQHLASADPLLAHTSFQALAQLQSIEVGLKYIQSEDPKDRMGASHALMRIHQSETVQGLLEILAKNTDSAIRKSVISTLARLYHREAKWQGDSWSTRPDTRGPYYQLDTWESSDLILNTLNTLLEDPSSSKDLKSHIVAQLGKNRIQNDRGLKQILKLANDDPSLLPTVLNQLVDKEAIPVQANELIIAAAFDPNTSATSLQQAIQLLVKIEDPKVYSALIAALSTLIKDNKAVTVRGNVRKQLFNSPKLENFTDQFILSLNTQTNTSEEQWAAQALLHLAKAKGIGKEAQHKSRAAIDKAWQNDLKKANLIQAAHRSKNSYLNDRIRLVTNHSNKTVVAWAKTAVRSLRIQMPGADKTAKISTLKAEEAIAQASAYKKGDIALGEAIFSRASCVACHTVSQDEAPKGPYLGSIASILRRQELAEAIILPNKAISQGFSTQMIALKNGQSIMGFVTNESGDSISMRDISSKQHDFKKSEIASRQKLPTSLMPAGLMNTYTLHEFASLLDYLAHLAKKDE</sequence>
<dbReference type="InterPro" id="IPR013427">
    <property type="entry name" value="Haem-bd_dom_put"/>
</dbReference>
<keyword evidence="1 4" id="KW-0349">Heme</keyword>
<evidence type="ECO:0000313" key="8">
    <source>
        <dbReference type="EMBL" id="WDE99427.1"/>
    </source>
</evidence>
<dbReference type="Proteomes" id="UP001214250">
    <property type="component" value="Chromosome 2"/>
</dbReference>
<dbReference type="PROSITE" id="PS51007">
    <property type="entry name" value="CYTC"/>
    <property type="match status" value="1"/>
</dbReference>
<dbReference type="InterPro" id="IPR011041">
    <property type="entry name" value="Quinoprot_gluc/sorb_DH_b-prop"/>
</dbReference>
<feature type="domain" description="F5/8 type C" evidence="6">
    <location>
        <begin position="290"/>
        <end position="428"/>
    </location>
</feature>
<dbReference type="InterPro" id="IPR011989">
    <property type="entry name" value="ARM-like"/>
</dbReference>
<feature type="signal peptide" evidence="5">
    <location>
        <begin position="1"/>
        <end position="24"/>
    </location>
</feature>
<dbReference type="Gene3D" id="1.10.760.10">
    <property type="entry name" value="Cytochrome c-like domain"/>
    <property type="match status" value="1"/>
</dbReference>
<dbReference type="SUPFAM" id="SSF46626">
    <property type="entry name" value="Cytochrome c"/>
    <property type="match status" value="1"/>
</dbReference>
<dbReference type="RefSeq" id="WP_274154282.1">
    <property type="nucleotide sequence ID" value="NZ_CP117812.1"/>
</dbReference>
<dbReference type="SUPFAM" id="SSF50952">
    <property type="entry name" value="Soluble quinoprotein glucose dehydrogenase"/>
    <property type="match status" value="1"/>
</dbReference>
<keyword evidence="5" id="KW-0732">Signal</keyword>
<dbReference type="InterPro" id="IPR029010">
    <property type="entry name" value="ThuA-like"/>
</dbReference>
<dbReference type="SUPFAM" id="SSF49785">
    <property type="entry name" value="Galactose-binding domain-like"/>
    <property type="match status" value="1"/>
</dbReference>
<evidence type="ECO:0000256" key="4">
    <source>
        <dbReference type="PROSITE-ProRule" id="PRU00433"/>
    </source>
</evidence>
<dbReference type="InterPro" id="IPR016024">
    <property type="entry name" value="ARM-type_fold"/>
</dbReference>
<evidence type="ECO:0000256" key="3">
    <source>
        <dbReference type="ARBA" id="ARBA00023004"/>
    </source>
</evidence>
<organism evidence="8 9">
    <name type="scientific">Lentisphaera profundi</name>
    <dbReference type="NCBI Taxonomy" id="1658616"/>
    <lineage>
        <taxon>Bacteria</taxon>
        <taxon>Pseudomonadati</taxon>
        <taxon>Lentisphaerota</taxon>
        <taxon>Lentisphaeria</taxon>
        <taxon>Lentisphaerales</taxon>
        <taxon>Lentisphaeraceae</taxon>
        <taxon>Lentisphaera</taxon>
    </lineage>
</organism>
<evidence type="ECO:0000256" key="1">
    <source>
        <dbReference type="ARBA" id="ARBA00022617"/>
    </source>
</evidence>
<dbReference type="Pfam" id="PF06283">
    <property type="entry name" value="ThuA"/>
    <property type="match status" value="1"/>
</dbReference>
<feature type="domain" description="Cytochrome c" evidence="7">
    <location>
        <begin position="1356"/>
        <end position="1491"/>
    </location>
</feature>
<protein>
    <submittedName>
        <fullName evidence="8">Discoidin domain-containing protein</fullName>
    </submittedName>
</protein>
<proteinExistence type="predicted"/>
<accession>A0ABY7W0E6</accession>
<dbReference type="SUPFAM" id="SSF48371">
    <property type="entry name" value="ARM repeat"/>
    <property type="match status" value="1"/>
</dbReference>
<dbReference type="SUPFAM" id="SSF52317">
    <property type="entry name" value="Class I glutamine amidotransferase-like"/>
    <property type="match status" value="1"/>
</dbReference>
<dbReference type="Pfam" id="PF00034">
    <property type="entry name" value="Cytochrom_C"/>
    <property type="match status" value="1"/>
</dbReference>
<dbReference type="Gene3D" id="1.25.10.10">
    <property type="entry name" value="Leucine-rich Repeat Variant"/>
    <property type="match status" value="1"/>
</dbReference>
<dbReference type="Gene3D" id="2.120.10.30">
    <property type="entry name" value="TolB, C-terminal domain"/>
    <property type="match status" value="1"/>
</dbReference>
<dbReference type="Gene3D" id="3.40.50.880">
    <property type="match status" value="1"/>
</dbReference>
<evidence type="ECO:0000313" key="9">
    <source>
        <dbReference type="Proteomes" id="UP001214250"/>
    </source>
</evidence>
<dbReference type="NCBIfam" id="TIGR02603">
    <property type="entry name" value="CxxCH_TIGR02603"/>
    <property type="match status" value="1"/>
</dbReference>
<dbReference type="Gene3D" id="2.60.120.260">
    <property type="entry name" value="Galactose-binding domain-like"/>
    <property type="match status" value="1"/>
</dbReference>
<dbReference type="InterPro" id="IPR000421">
    <property type="entry name" value="FA58C"/>
</dbReference>
<evidence type="ECO:0000259" key="6">
    <source>
        <dbReference type="PROSITE" id="PS50022"/>
    </source>
</evidence>
<dbReference type="Pfam" id="PF23500">
    <property type="entry name" value="DUF7133"/>
    <property type="match status" value="1"/>
</dbReference>
<dbReference type="InterPro" id="IPR055557">
    <property type="entry name" value="DUF7133"/>
</dbReference>
<feature type="chain" id="PRO_5047116290" evidence="5">
    <location>
        <begin position="25"/>
        <end position="1495"/>
    </location>
</feature>
<evidence type="ECO:0000259" key="7">
    <source>
        <dbReference type="PROSITE" id="PS51007"/>
    </source>
</evidence>
<dbReference type="Pfam" id="PF00754">
    <property type="entry name" value="F5_F8_type_C"/>
    <property type="match status" value="1"/>
</dbReference>
<evidence type="ECO:0000256" key="2">
    <source>
        <dbReference type="ARBA" id="ARBA00022723"/>
    </source>
</evidence>
<name>A0ABY7W0E6_9BACT</name>
<keyword evidence="9" id="KW-1185">Reference proteome</keyword>
<dbReference type="PANTHER" id="PTHR33546">
    <property type="entry name" value="LARGE, MULTIFUNCTIONAL SECRETED PROTEIN-RELATED"/>
    <property type="match status" value="1"/>
</dbReference>
<dbReference type="PROSITE" id="PS50022">
    <property type="entry name" value="FA58C_3"/>
    <property type="match status" value="1"/>
</dbReference>
<dbReference type="InterPro" id="IPR036909">
    <property type="entry name" value="Cyt_c-like_dom_sf"/>
</dbReference>
<reference evidence="8 9" key="1">
    <citation type="submission" date="2023-02" db="EMBL/GenBank/DDBJ databases">
        <title>Genome sequence of Lentisphaera profundi SAORIC-696.</title>
        <authorList>
            <person name="Kim e."/>
            <person name="Cho J.-C."/>
            <person name="Choi A."/>
            <person name="Kang I."/>
        </authorList>
    </citation>
    <scope>NUCLEOTIDE SEQUENCE [LARGE SCALE GENOMIC DNA]</scope>
    <source>
        <strain evidence="8 9">SAORIC-696</strain>
    </source>
</reference>
<dbReference type="InterPro" id="IPR008979">
    <property type="entry name" value="Galactose-bd-like_sf"/>
</dbReference>
<dbReference type="InterPro" id="IPR011042">
    <property type="entry name" value="6-blade_b-propeller_TolB-like"/>
</dbReference>
<keyword evidence="3 4" id="KW-0408">Iron</keyword>
<evidence type="ECO:0000256" key="5">
    <source>
        <dbReference type="SAM" id="SignalP"/>
    </source>
</evidence>
<dbReference type="InterPro" id="IPR029062">
    <property type="entry name" value="Class_I_gatase-like"/>
</dbReference>
<dbReference type="EMBL" id="CP117812">
    <property type="protein sequence ID" value="WDE99427.1"/>
    <property type="molecule type" value="Genomic_DNA"/>
</dbReference>
<dbReference type="PANTHER" id="PTHR33546:SF1">
    <property type="entry name" value="LARGE, MULTIFUNCTIONAL SECRETED PROTEIN"/>
    <property type="match status" value="1"/>
</dbReference>
<keyword evidence="2 4" id="KW-0479">Metal-binding</keyword>